<dbReference type="AlphaFoldDB" id="E6PJH5"/>
<feature type="transmembrane region" description="Helical" evidence="2">
    <location>
        <begin position="188"/>
        <end position="206"/>
    </location>
</feature>
<evidence type="ECO:0008006" key="4">
    <source>
        <dbReference type="Google" id="ProtNLM"/>
    </source>
</evidence>
<keyword evidence="1" id="KW-0175">Coiled coil</keyword>
<name>E6PJH5_9ZZZZ</name>
<organism evidence="3">
    <name type="scientific">mine drainage metagenome</name>
    <dbReference type="NCBI Taxonomy" id="410659"/>
    <lineage>
        <taxon>unclassified sequences</taxon>
        <taxon>metagenomes</taxon>
        <taxon>ecological metagenomes</taxon>
    </lineage>
</organism>
<reference evidence="3" key="1">
    <citation type="submission" date="2009-10" db="EMBL/GenBank/DDBJ databases">
        <title>Diversity of trophic interactions inside an arsenic-rich microbial ecosystem.</title>
        <authorList>
            <person name="Bertin P.N."/>
            <person name="Heinrich-Salmeron A."/>
            <person name="Pelletier E."/>
            <person name="Goulhen-Chollet F."/>
            <person name="Arsene-Ploetze F."/>
            <person name="Gallien S."/>
            <person name="Calteau A."/>
            <person name="Vallenet D."/>
            <person name="Casiot C."/>
            <person name="Chane-Woon-Ming B."/>
            <person name="Giloteaux L."/>
            <person name="Barakat M."/>
            <person name="Bonnefoy V."/>
            <person name="Bruneel O."/>
            <person name="Chandler M."/>
            <person name="Cleiss J."/>
            <person name="Duran R."/>
            <person name="Elbaz-Poulichet F."/>
            <person name="Fonknechten N."/>
            <person name="Lauga B."/>
            <person name="Mornico D."/>
            <person name="Ortet P."/>
            <person name="Schaeffer C."/>
            <person name="Siguier P."/>
            <person name="Alexander Thil Smith A."/>
            <person name="Van Dorsselaer A."/>
            <person name="Weissenbach J."/>
            <person name="Medigue C."/>
            <person name="Le Paslier D."/>
        </authorList>
    </citation>
    <scope>NUCLEOTIDE SEQUENCE</scope>
</reference>
<evidence type="ECO:0000313" key="3">
    <source>
        <dbReference type="EMBL" id="CBH76596.1"/>
    </source>
</evidence>
<comment type="caution">
    <text evidence="3">The sequence shown here is derived from an EMBL/GenBank/DDBJ whole genome shotgun (WGS) entry which is preliminary data.</text>
</comment>
<evidence type="ECO:0000256" key="2">
    <source>
        <dbReference type="SAM" id="Phobius"/>
    </source>
</evidence>
<keyword evidence="2" id="KW-1133">Transmembrane helix</keyword>
<feature type="coiled-coil region" evidence="1">
    <location>
        <begin position="62"/>
        <end position="89"/>
    </location>
</feature>
<keyword evidence="2" id="KW-0812">Transmembrane</keyword>
<sequence length="208" mass="21404">MSDLRTSIQLITGAEPTPQTLQRVQAIAHALGIPAHDAMFPILVMLDSYHGAFSTLPAAVAASNKQAAEQAAQQAAAQAQAEVNKAVAALVPTVEQAVGRAAAGAVRRIQFGRSMFSLVAAMLVLAVAFGLGWVAGAHIFTAAQNKIIPWSLFWDTTQWGIGLGVAAGSLLLYALTGAGEGEGTGWHAAAGLAGSGLVGLLVWRIFAH</sequence>
<protein>
    <recommendedName>
        <fullName evidence="4">MobE</fullName>
    </recommendedName>
</protein>
<feature type="transmembrane region" description="Helical" evidence="2">
    <location>
        <begin position="116"/>
        <end position="139"/>
    </location>
</feature>
<evidence type="ECO:0000256" key="1">
    <source>
        <dbReference type="SAM" id="Coils"/>
    </source>
</evidence>
<feature type="transmembrane region" description="Helical" evidence="2">
    <location>
        <begin position="159"/>
        <end position="176"/>
    </location>
</feature>
<proteinExistence type="predicted"/>
<gene>
    <name evidence="3" type="ORF">CARN1_2383</name>
</gene>
<accession>E6PJH5</accession>
<keyword evidence="2" id="KW-0472">Membrane</keyword>
<dbReference type="EMBL" id="CABL01000021">
    <property type="protein sequence ID" value="CBH76596.1"/>
    <property type="molecule type" value="Genomic_DNA"/>
</dbReference>